<feature type="transmembrane region" description="Helical" evidence="1">
    <location>
        <begin position="95"/>
        <end position="115"/>
    </location>
</feature>
<keyword evidence="3" id="KW-1185">Reference proteome</keyword>
<evidence type="ECO:0000313" key="3">
    <source>
        <dbReference type="Proteomes" id="UP000325787"/>
    </source>
</evidence>
<dbReference type="Proteomes" id="UP000325787">
    <property type="component" value="Chromosome"/>
</dbReference>
<evidence type="ECO:0000313" key="2">
    <source>
        <dbReference type="EMBL" id="QFZ19196.1"/>
    </source>
</evidence>
<feature type="transmembrane region" description="Helical" evidence="1">
    <location>
        <begin position="62"/>
        <end position="83"/>
    </location>
</feature>
<proteinExistence type="predicted"/>
<feature type="transmembrane region" description="Helical" evidence="1">
    <location>
        <begin position="187"/>
        <end position="207"/>
    </location>
</feature>
<sequence length="267" mass="26797">MGRRVVVNGVVGLAVVAFGVVRAWGIPFPAARAAALAMVVVLAVTAWLAVAERGFGPAGPGWFARLVRVAGFAVVAGSVLLFLETPRAPRGADATTQVVVWTLIHGSYLAAVAALTARRSGVPRRVLVAGLGAGLAGAVGWFVVVLVWPGLPTTSGPALIAAVLAALAAVAWSASREVVVERPEGVGAGRAVLTAALSAGATAALLIDLLTDDLLPGFARWVAHNAPPLAATDHVQRLADPVVVLLVGALLAVGSAVSRPGAAPSRA</sequence>
<reference evidence="3" key="1">
    <citation type="journal article" date="2021" name="Curr. Microbiol.">
        <title>Complete genome of nocamycin-producing strain Saccharothrix syringae NRRL B-16468 reveals the biosynthetic potential for secondary metabolites.</title>
        <authorList>
            <person name="Mo X."/>
            <person name="Yang S."/>
        </authorList>
    </citation>
    <scope>NUCLEOTIDE SEQUENCE [LARGE SCALE GENOMIC DNA]</scope>
    <source>
        <strain evidence="3">ATCC 51364 / DSM 43886 / JCM 6844 / KCTC 9398 / NBRC 14523 / NRRL B-16468 / INA 2240</strain>
    </source>
</reference>
<dbReference type="RefSeq" id="WP_153278210.1">
    <property type="nucleotide sequence ID" value="NZ_CP034550.1"/>
</dbReference>
<keyword evidence="1" id="KW-1133">Transmembrane helix</keyword>
<organism evidence="2 3">
    <name type="scientific">Saccharothrix syringae</name>
    <name type="common">Nocardiopsis syringae</name>
    <dbReference type="NCBI Taxonomy" id="103733"/>
    <lineage>
        <taxon>Bacteria</taxon>
        <taxon>Bacillati</taxon>
        <taxon>Actinomycetota</taxon>
        <taxon>Actinomycetes</taxon>
        <taxon>Pseudonocardiales</taxon>
        <taxon>Pseudonocardiaceae</taxon>
        <taxon>Saccharothrix</taxon>
    </lineage>
</organism>
<gene>
    <name evidence="2" type="ORF">EKG83_18660</name>
</gene>
<protein>
    <submittedName>
        <fullName evidence="2">Uncharacterized protein</fullName>
    </submittedName>
</protein>
<dbReference type="KEGG" id="ssyi:EKG83_18660"/>
<name>A0A5Q0GYS0_SACSY</name>
<dbReference type="AlphaFoldDB" id="A0A5Q0GYS0"/>
<keyword evidence="1" id="KW-0472">Membrane</keyword>
<feature type="transmembrane region" description="Helical" evidence="1">
    <location>
        <begin position="238"/>
        <end position="257"/>
    </location>
</feature>
<evidence type="ECO:0000256" key="1">
    <source>
        <dbReference type="SAM" id="Phobius"/>
    </source>
</evidence>
<dbReference type="EMBL" id="CP034550">
    <property type="protein sequence ID" value="QFZ19196.1"/>
    <property type="molecule type" value="Genomic_DNA"/>
</dbReference>
<accession>A0A5Q0GYS0</accession>
<feature type="transmembrane region" description="Helical" evidence="1">
    <location>
        <begin position="157"/>
        <end position="175"/>
    </location>
</feature>
<feature type="transmembrane region" description="Helical" evidence="1">
    <location>
        <begin position="30"/>
        <end position="50"/>
    </location>
</feature>
<feature type="transmembrane region" description="Helical" evidence="1">
    <location>
        <begin position="127"/>
        <end position="151"/>
    </location>
</feature>
<keyword evidence="1" id="KW-0812">Transmembrane</keyword>
<feature type="transmembrane region" description="Helical" evidence="1">
    <location>
        <begin position="5"/>
        <end position="24"/>
    </location>
</feature>